<keyword evidence="1" id="KW-0812">Transmembrane</keyword>
<keyword evidence="1" id="KW-1133">Transmembrane helix</keyword>
<evidence type="ECO:0000313" key="2">
    <source>
        <dbReference type="EMBL" id="SUB75727.1"/>
    </source>
</evidence>
<dbReference type="Proteomes" id="UP000254777">
    <property type="component" value="Unassembled WGS sequence"/>
</dbReference>
<gene>
    <name evidence="2" type="ORF">NCTC11088_01528</name>
</gene>
<feature type="transmembrane region" description="Helical" evidence="1">
    <location>
        <begin position="65"/>
        <end position="90"/>
    </location>
</feature>
<name>A0A379DCV4_9FIRM</name>
<proteinExistence type="predicted"/>
<dbReference type="AlphaFoldDB" id="A0A379DCV4"/>
<dbReference type="EMBL" id="UGTH01000001">
    <property type="protein sequence ID" value="SUB75727.1"/>
    <property type="molecule type" value="Genomic_DNA"/>
</dbReference>
<dbReference type="RefSeq" id="WP_115312154.1">
    <property type="nucleotide sequence ID" value="NZ_UGTH01000001.1"/>
</dbReference>
<evidence type="ECO:0000313" key="3">
    <source>
        <dbReference type="Proteomes" id="UP000254777"/>
    </source>
</evidence>
<evidence type="ECO:0000256" key="1">
    <source>
        <dbReference type="SAM" id="Phobius"/>
    </source>
</evidence>
<reference evidence="2 3" key="1">
    <citation type="submission" date="2018-06" db="EMBL/GenBank/DDBJ databases">
        <authorList>
            <consortium name="Pathogen Informatics"/>
            <person name="Doyle S."/>
        </authorList>
    </citation>
    <scope>NUCLEOTIDE SEQUENCE [LARGE SCALE GENOMIC DNA]</scope>
    <source>
        <strain evidence="2 3">NCTC11088</strain>
    </source>
</reference>
<feature type="transmembrane region" description="Helical" evidence="1">
    <location>
        <begin position="96"/>
        <end position="117"/>
    </location>
</feature>
<feature type="transmembrane region" description="Helical" evidence="1">
    <location>
        <begin position="35"/>
        <end position="53"/>
    </location>
</feature>
<dbReference type="Gene3D" id="1.10.1760.20">
    <property type="match status" value="1"/>
</dbReference>
<keyword evidence="1" id="KW-0472">Membrane</keyword>
<sequence length="164" mass="18453">MKARKLSFIAILSVLITMSAFFKLPNPFLGGEFQMSAPIAIIIAYIFGFRNYFIAGIISSIISFILGFMTVYGIIISMVFRVCVGIGVYIFKNRNIGFFIIGPISTFIARLALSLIFKLNLYTILIPTIPGMIFTVIICKVFFNGFYKVVENSVYSDFIVCRRS</sequence>
<organism evidence="2 3">
    <name type="scientific">Peptoniphilus indolicus</name>
    <dbReference type="NCBI Taxonomy" id="33030"/>
    <lineage>
        <taxon>Bacteria</taxon>
        <taxon>Bacillati</taxon>
        <taxon>Bacillota</taxon>
        <taxon>Tissierellia</taxon>
        <taxon>Tissierellales</taxon>
        <taxon>Peptoniphilaceae</taxon>
        <taxon>Peptoniphilus</taxon>
    </lineage>
</organism>
<protein>
    <submittedName>
        <fullName evidence="2">Protein of uncharacterized function (DUF3816)</fullName>
    </submittedName>
</protein>
<feature type="transmembrane region" description="Helical" evidence="1">
    <location>
        <begin position="124"/>
        <end position="143"/>
    </location>
</feature>
<accession>A0A379DCV4</accession>